<dbReference type="SUPFAM" id="SSF82866">
    <property type="entry name" value="Multidrug efflux transporter AcrB transmembrane domain"/>
    <property type="match status" value="1"/>
</dbReference>
<organism evidence="8">
    <name type="scientific">candidate division WOR-3 bacterium</name>
    <dbReference type="NCBI Taxonomy" id="2052148"/>
    <lineage>
        <taxon>Bacteria</taxon>
        <taxon>Bacteria division WOR-3</taxon>
    </lineage>
</organism>
<dbReference type="GO" id="GO:0005886">
    <property type="term" value="C:plasma membrane"/>
    <property type="evidence" value="ECO:0007669"/>
    <property type="project" value="UniProtKB-SubCell"/>
</dbReference>
<dbReference type="InterPro" id="IPR000731">
    <property type="entry name" value="SSD"/>
</dbReference>
<dbReference type="PRINTS" id="PR00702">
    <property type="entry name" value="ACRIFLAVINRP"/>
</dbReference>
<proteinExistence type="predicted"/>
<evidence type="ECO:0000259" key="7">
    <source>
        <dbReference type="PROSITE" id="PS50156"/>
    </source>
</evidence>
<evidence type="ECO:0000256" key="2">
    <source>
        <dbReference type="ARBA" id="ARBA00022475"/>
    </source>
</evidence>
<sequence>DYSESLIFAKIPESRTSFLRKISQQLVNFVKKYGSGFEAYELANFKDERVTQIREKESELIEQELRWLGKRYGVKIKKGIFAGITDKIPAVNDPEVLKHFREEIEKQVFSEDFDFQITRKQARKILNEIINSVKRGDLRKEKITEILKANVSSNEWDEEIARDVASAFLYRLDEARAAVFIERAWEGLALEGTDPDFQKKAKGLLWELSDGLAVLPTGALPFRGKKIDIRKIEQSGFPVAMTRLDHFLYVSQLQSLLIALLLTFILMVILRKSISIGAIATTPIIFTLGVIYGFLGLSGIPLTYATMLIAGVSIGVGIDYAIHFIHGVFHEMEEGYSLREAIEITYVEKGKAILSNSIAVILGFAVLLFSKLKPLHNFGGTMMGSMFLAALAALTFLPALLLILLDTNKNKRR</sequence>
<accession>A0A7C5HFQ6</accession>
<gene>
    <name evidence="8" type="ORF">ENL19_01655</name>
</gene>
<feature type="transmembrane region" description="Helical" evidence="6">
    <location>
        <begin position="247"/>
        <end position="269"/>
    </location>
</feature>
<feature type="transmembrane region" description="Helical" evidence="6">
    <location>
        <begin position="350"/>
        <end position="370"/>
    </location>
</feature>
<dbReference type="Gene3D" id="1.20.1640.10">
    <property type="entry name" value="Multidrug efflux transporter AcrB transmembrane domain"/>
    <property type="match status" value="1"/>
</dbReference>
<evidence type="ECO:0000256" key="6">
    <source>
        <dbReference type="SAM" id="Phobius"/>
    </source>
</evidence>
<dbReference type="InterPro" id="IPR004869">
    <property type="entry name" value="MMPL_dom"/>
</dbReference>
<evidence type="ECO:0000256" key="3">
    <source>
        <dbReference type="ARBA" id="ARBA00022692"/>
    </source>
</evidence>
<reference evidence="8" key="1">
    <citation type="journal article" date="2020" name="mSystems">
        <title>Genome- and Community-Level Interaction Insights into Carbon Utilization and Element Cycling Functions of Hydrothermarchaeota in Hydrothermal Sediment.</title>
        <authorList>
            <person name="Zhou Z."/>
            <person name="Liu Y."/>
            <person name="Xu W."/>
            <person name="Pan J."/>
            <person name="Luo Z.H."/>
            <person name="Li M."/>
        </authorList>
    </citation>
    <scope>NUCLEOTIDE SEQUENCE [LARGE SCALE GENOMIC DNA]</scope>
    <source>
        <strain evidence="8">HyVt-74</strain>
    </source>
</reference>
<dbReference type="AlphaFoldDB" id="A0A7C5HFQ6"/>
<feature type="transmembrane region" description="Helical" evidence="6">
    <location>
        <begin position="382"/>
        <end position="405"/>
    </location>
</feature>
<feature type="transmembrane region" description="Helical" evidence="6">
    <location>
        <begin position="276"/>
        <end position="295"/>
    </location>
</feature>
<keyword evidence="4 6" id="KW-1133">Transmembrane helix</keyword>
<dbReference type="InterPro" id="IPR001036">
    <property type="entry name" value="Acrflvin-R"/>
</dbReference>
<name>A0A7C5HFQ6_UNCW3</name>
<comment type="subcellular location">
    <subcellularLocation>
        <location evidence="1">Cell membrane</location>
        <topology evidence="1">Multi-pass membrane protein</topology>
    </subcellularLocation>
</comment>
<dbReference type="PROSITE" id="PS50156">
    <property type="entry name" value="SSD"/>
    <property type="match status" value="1"/>
</dbReference>
<dbReference type="Proteomes" id="UP000886110">
    <property type="component" value="Unassembled WGS sequence"/>
</dbReference>
<evidence type="ECO:0000256" key="4">
    <source>
        <dbReference type="ARBA" id="ARBA00022989"/>
    </source>
</evidence>
<dbReference type="EMBL" id="DRTB01000121">
    <property type="protein sequence ID" value="HHE04751.1"/>
    <property type="molecule type" value="Genomic_DNA"/>
</dbReference>
<evidence type="ECO:0000256" key="5">
    <source>
        <dbReference type="ARBA" id="ARBA00023136"/>
    </source>
</evidence>
<keyword evidence="2" id="KW-1003">Cell membrane</keyword>
<evidence type="ECO:0000256" key="1">
    <source>
        <dbReference type="ARBA" id="ARBA00004651"/>
    </source>
</evidence>
<keyword evidence="5 6" id="KW-0472">Membrane</keyword>
<evidence type="ECO:0000313" key="8">
    <source>
        <dbReference type="EMBL" id="HHE04751.1"/>
    </source>
</evidence>
<protein>
    <recommendedName>
        <fullName evidence="7">SSD domain-containing protein</fullName>
    </recommendedName>
</protein>
<keyword evidence="3 6" id="KW-0812">Transmembrane</keyword>
<dbReference type="PANTHER" id="PTHR33406:SF13">
    <property type="entry name" value="MEMBRANE PROTEIN YDFJ"/>
    <property type="match status" value="1"/>
</dbReference>
<feature type="non-terminal residue" evidence="8">
    <location>
        <position position="1"/>
    </location>
</feature>
<feature type="transmembrane region" description="Helical" evidence="6">
    <location>
        <begin position="307"/>
        <end position="329"/>
    </location>
</feature>
<dbReference type="InterPro" id="IPR050545">
    <property type="entry name" value="Mycobact_MmpL"/>
</dbReference>
<dbReference type="PANTHER" id="PTHR33406">
    <property type="entry name" value="MEMBRANE PROTEIN MJ1562-RELATED"/>
    <property type="match status" value="1"/>
</dbReference>
<feature type="domain" description="SSD" evidence="7">
    <location>
        <begin position="245"/>
        <end position="403"/>
    </location>
</feature>
<comment type="caution">
    <text evidence="8">The sequence shown here is derived from an EMBL/GenBank/DDBJ whole genome shotgun (WGS) entry which is preliminary data.</text>
</comment>
<dbReference type="Pfam" id="PF03176">
    <property type="entry name" value="MMPL"/>
    <property type="match status" value="1"/>
</dbReference>
<dbReference type="GO" id="GO:0022857">
    <property type="term" value="F:transmembrane transporter activity"/>
    <property type="evidence" value="ECO:0007669"/>
    <property type="project" value="InterPro"/>
</dbReference>